<dbReference type="EMBL" id="BAABUJ010000014">
    <property type="protein sequence ID" value="GAA5799946.1"/>
    <property type="molecule type" value="Genomic_DNA"/>
</dbReference>
<accession>A0ABP9XZ01</accession>
<keyword evidence="2" id="KW-1185">Reference proteome</keyword>
<comment type="caution">
    <text evidence="1">The sequence shown here is derived from an EMBL/GenBank/DDBJ whole genome shotgun (WGS) entry which is preliminary data.</text>
</comment>
<organism evidence="1 2">
    <name type="scientific">Helicostylum pulchrum</name>
    <dbReference type="NCBI Taxonomy" id="562976"/>
    <lineage>
        <taxon>Eukaryota</taxon>
        <taxon>Fungi</taxon>
        <taxon>Fungi incertae sedis</taxon>
        <taxon>Mucoromycota</taxon>
        <taxon>Mucoromycotina</taxon>
        <taxon>Mucoromycetes</taxon>
        <taxon>Mucorales</taxon>
        <taxon>Mucorineae</taxon>
        <taxon>Mucoraceae</taxon>
        <taxon>Helicostylum</taxon>
    </lineage>
</organism>
<sequence>MVGEVKGEDQKDDKYICLLDLVRIGCISVDTVNLNLYDGVIGIHVVALQATFFFTTLVADGFYVMLEICTIPLPRDVTELRSYITYFDDLLTVIQYSSKCEVCSDKKTLESMTARKISTPEFDRVITSSRNRRRECPIVYHH</sequence>
<dbReference type="Proteomes" id="UP001476247">
    <property type="component" value="Unassembled WGS sequence"/>
</dbReference>
<gene>
    <name evidence="1" type="ORF">HPULCUR_005367</name>
</gene>
<name>A0ABP9XZ01_9FUNG</name>
<reference evidence="1 2" key="1">
    <citation type="submission" date="2024-04" db="EMBL/GenBank/DDBJ databases">
        <title>genome sequences of Mucor flavus KT1a and Helicostylum pulchrum KT1b strains isolation_sourced from the surface of a dry-aged beef.</title>
        <authorList>
            <person name="Toyotome T."/>
            <person name="Hosono M."/>
            <person name="Torimaru M."/>
            <person name="Fukuda K."/>
            <person name="Mikami N."/>
        </authorList>
    </citation>
    <scope>NUCLEOTIDE SEQUENCE [LARGE SCALE GENOMIC DNA]</scope>
    <source>
        <strain evidence="1 2">KT1b</strain>
    </source>
</reference>
<protein>
    <submittedName>
        <fullName evidence="1">Uncharacterized protein</fullName>
    </submittedName>
</protein>
<evidence type="ECO:0000313" key="2">
    <source>
        <dbReference type="Proteomes" id="UP001476247"/>
    </source>
</evidence>
<evidence type="ECO:0000313" key="1">
    <source>
        <dbReference type="EMBL" id="GAA5799946.1"/>
    </source>
</evidence>
<proteinExistence type="predicted"/>